<evidence type="ECO:0000313" key="1">
    <source>
        <dbReference type="EMBL" id="AVD99836.1"/>
    </source>
</evidence>
<protein>
    <submittedName>
        <fullName evidence="1">Uncharacterized protein</fullName>
    </submittedName>
</protein>
<gene>
    <name evidence="1" type="ORF">SEA_FLAPPER_93</name>
</gene>
<proteinExistence type="predicted"/>
<name>A0A2L1IXE5_9CAUD</name>
<organism evidence="1 2">
    <name type="scientific">Gordonia phage Flapper</name>
    <dbReference type="NCBI Taxonomy" id="2079415"/>
    <lineage>
        <taxon>Viruses</taxon>
        <taxon>Duplodnaviria</taxon>
        <taxon>Heunggongvirae</taxon>
        <taxon>Uroviricota</taxon>
        <taxon>Caudoviricetes</taxon>
        <taxon>Zierdtviridae</taxon>
        <taxon>Emilbogenvirinae</taxon>
        <taxon>Gruunavirus</taxon>
        <taxon>Gruunavirus flapper</taxon>
    </lineage>
</organism>
<dbReference type="EMBL" id="MG757157">
    <property type="protein sequence ID" value="AVD99836.1"/>
    <property type="molecule type" value="Genomic_DNA"/>
</dbReference>
<dbReference type="Proteomes" id="UP000240601">
    <property type="component" value="Segment"/>
</dbReference>
<keyword evidence="2" id="KW-1185">Reference proteome</keyword>
<accession>A0A2L1IXE5</accession>
<sequence length="37" mass="3983">MYLLQTATETVAYATYELARTAQLAHPDRAGSSITPA</sequence>
<reference evidence="1 2" key="1">
    <citation type="submission" date="2018-01" db="EMBL/GenBank/DDBJ databases">
        <authorList>
            <person name="Freeman E."/>
            <person name="St-Pierre M."/>
            <person name="Tero B."/>
            <person name="Wilson B."/>
            <person name="King B."/>
            <person name="Molloy S.D."/>
            <person name="Garlena R.A."/>
            <person name="Russell D.A."/>
            <person name="Pope W.H."/>
            <person name="Jacobs-Sera D."/>
            <person name="Hendrix R.W."/>
            <person name="Hatfull G.F."/>
        </authorList>
    </citation>
    <scope>NUCLEOTIDE SEQUENCE [LARGE SCALE GENOMIC DNA]</scope>
</reference>
<evidence type="ECO:0000313" key="2">
    <source>
        <dbReference type="Proteomes" id="UP000240601"/>
    </source>
</evidence>